<dbReference type="Proteomes" id="UP000031937">
    <property type="component" value="Unassembled WGS sequence"/>
</dbReference>
<name>A0A0C3R5L5_9PORP</name>
<dbReference type="PANTHER" id="PTHR43491">
    <property type="entry name" value="UDP-N-ACETYL-D-MANNOSAMINE DEHYDROGENASE"/>
    <property type="match status" value="1"/>
</dbReference>
<dbReference type="Pfam" id="PF03720">
    <property type="entry name" value="UDPG_MGDP_dh_C"/>
    <property type="match status" value="1"/>
</dbReference>
<dbReference type="PIRSF" id="PIRSF000124">
    <property type="entry name" value="UDPglc_GDPman_dh"/>
    <property type="match status" value="1"/>
</dbReference>
<comment type="similarity">
    <text evidence="1 4">Belongs to the UDP-glucose/GDP-mannose dehydrogenase family.</text>
</comment>
<dbReference type="GO" id="GO:0016628">
    <property type="term" value="F:oxidoreductase activity, acting on the CH-CH group of donors, NAD or NADP as acceptor"/>
    <property type="evidence" value="ECO:0007669"/>
    <property type="project" value="InterPro"/>
</dbReference>
<dbReference type="SUPFAM" id="SSF48179">
    <property type="entry name" value="6-phosphogluconate dehydrogenase C-terminal domain-like"/>
    <property type="match status" value="1"/>
</dbReference>
<evidence type="ECO:0000313" key="9">
    <source>
        <dbReference type="Proteomes" id="UP000031980"/>
    </source>
</evidence>
<dbReference type="Pfam" id="PF00984">
    <property type="entry name" value="UDPG_MGDP_dh"/>
    <property type="match status" value="1"/>
</dbReference>
<dbReference type="PIRSF" id="PIRSF500136">
    <property type="entry name" value="UDP_ManNAc_DH"/>
    <property type="match status" value="1"/>
</dbReference>
<dbReference type="GO" id="GO:0016616">
    <property type="term" value="F:oxidoreductase activity, acting on the CH-OH group of donors, NAD or NADP as acceptor"/>
    <property type="evidence" value="ECO:0007669"/>
    <property type="project" value="InterPro"/>
</dbReference>
<sequence length="419" mass="46055">MFQRLLDRETSVAVIGLGYVGAPVALEFSKIFNVIAYDISESRVNHLRDECVHLSQSLNVTSSDSALDDASLFIVTVGTPVDRYMRPDLSQLMSATRTVGLHLQLGDYVVYESTVYPGCTESECVPLLEKISGLRCGIDFKVGYSPERINPGDSAHTLSNTPKVVSGIDKAATEELQKIYGYVITAGVHAASSIKVAEASKIVENVQRAVNIALVNELSALFSHMGMSLREVLDLASTKWNFSSYAPGLVGGHCIPVDPYYLISEARHWGMDLPLIKYSCVVNDGMSDYIARSVLDRIDLSRPKPAKALIMGVTYKDNSDDIRNPAVFRLRELLMAGGVAIDLVDPHADMANVKKVFGVDMSSNICPPYNVVIVTVGHSDFLDLDENYFLSITIDKDALLADLKGIYRGRIKNMKYWTL</sequence>
<evidence type="ECO:0000313" key="8">
    <source>
        <dbReference type="Proteomes" id="UP000031937"/>
    </source>
</evidence>
<dbReference type="InterPro" id="IPR008927">
    <property type="entry name" value="6-PGluconate_DH-like_C_sf"/>
</dbReference>
<dbReference type="SUPFAM" id="SSF51735">
    <property type="entry name" value="NAD(P)-binding Rossmann-fold domains"/>
    <property type="match status" value="1"/>
</dbReference>
<dbReference type="InterPro" id="IPR014026">
    <property type="entry name" value="UDP-Glc/GDP-Man_DH_dimer"/>
</dbReference>
<dbReference type="InterPro" id="IPR028359">
    <property type="entry name" value="UDP_ManNAc/GlcNAc_DH"/>
</dbReference>
<comment type="caution">
    <text evidence="7">The sequence shown here is derived from an EMBL/GenBank/DDBJ whole genome shotgun (WGS) entry which is preliminary data.</text>
</comment>
<dbReference type="Proteomes" id="UP000031980">
    <property type="component" value="Unassembled WGS sequence"/>
</dbReference>
<dbReference type="InterPro" id="IPR036291">
    <property type="entry name" value="NAD(P)-bd_dom_sf"/>
</dbReference>
<evidence type="ECO:0000256" key="2">
    <source>
        <dbReference type="ARBA" id="ARBA00023002"/>
    </source>
</evidence>
<dbReference type="AlphaFoldDB" id="A0A0C3R5L5"/>
<organism evidence="7 9">
    <name type="scientific">Sanguibacteroides justesenii</name>
    <dbReference type="NCBI Taxonomy" id="1547597"/>
    <lineage>
        <taxon>Bacteria</taxon>
        <taxon>Pseudomonadati</taxon>
        <taxon>Bacteroidota</taxon>
        <taxon>Bacteroidia</taxon>
        <taxon>Bacteroidales</taxon>
        <taxon>Porphyromonadaceae</taxon>
        <taxon>Sanguibacteroides</taxon>
    </lineage>
</organism>
<evidence type="ECO:0000256" key="1">
    <source>
        <dbReference type="ARBA" id="ARBA00006601"/>
    </source>
</evidence>
<dbReference type="Gene3D" id="3.40.50.720">
    <property type="entry name" value="NAD(P)-binding Rossmann-like Domain"/>
    <property type="match status" value="2"/>
</dbReference>
<dbReference type="NCBIfam" id="TIGR03026">
    <property type="entry name" value="NDP-sugDHase"/>
    <property type="match status" value="1"/>
</dbReference>
<dbReference type="EMBL" id="JPIT01000032">
    <property type="protein sequence ID" value="KIO43315.1"/>
    <property type="molecule type" value="Genomic_DNA"/>
</dbReference>
<dbReference type="InterPro" id="IPR001732">
    <property type="entry name" value="UDP-Glc/GDP-Man_DH_N"/>
</dbReference>
<dbReference type="SUPFAM" id="SSF52413">
    <property type="entry name" value="UDP-glucose/GDP-mannose dehydrogenase C-terminal domain"/>
    <property type="match status" value="1"/>
</dbReference>
<keyword evidence="9" id="KW-1185">Reference proteome</keyword>
<dbReference type="InterPro" id="IPR017476">
    <property type="entry name" value="UDP-Glc/GDP-Man"/>
</dbReference>
<dbReference type="GO" id="GO:0000271">
    <property type="term" value="P:polysaccharide biosynthetic process"/>
    <property type="evidence" value="ECO:0007669"/>
    <property type="project" value="InterPro"/>
</dbReference>
<protein>
    <submittedName>
        <fullName evidence="7">UDP-N-acetyl-D-galactosamine dehydrogenase</fullName>
    </submittedName>
</protein>
<dbReference type="Pfam" id="PF03721">
    <property type="entry name" value="UDPG_MGDP_dh_N"/>
    <property type="match status" value="1"/>
</dbReference>
<evidence type="ECO:0000256" key="4">
    <source>
        <dbReference type="PIRNR" id="PIRNR000124"/>
    </source>
</evidence>
<dbReference type="InterPro" id="IPR036220">
    <property type="entry name" value="UDP-Glc/GDP-Man_DH_C_sf"/>
</dbReference>
<evidence type="ECO:0000313" key="7">
    <source>
        <dbReference type="EMBL" id="KIO45025.1"/>
    </source>
</evidence>
<keyword evidence="3" id="KW-0520">NAD</keyword>
<keyword evidence="2" id="KW-0560">Oxidoreductase</keyword>
<proteinExistence type="inferred from homology"/>
<dbReference type="PANTHER" id="PTHR43491:SF2">
    <property type="entry name" value="UDP-N-ACETYL-D-MANNOSAMINE DEHYDROGENASE"/>
    <property type="match status" value="1"/>
</dbReference>
<accession>A0A0C3R5L5</accession>
<reference evidence="7 9" key="1">
    <citation type="submission" date="2014-07" db="EMBL/GenBank/DDBJ databases">
        <title>Porphyromonadaceae bacterium OUH 308042 = ATCC BAA-2681 = DSM 28342 draft genome.</title>
        <authorList>
            <person name="Sydenham T.V."/>
            <person name="Hasman H."/>
            <person name="Justensen U.S."/>
        </authorList>
    </citation>
    <scope>NUCLEOTIDE SEQUENCE [LARGE SCALE GENOMIC DNA]</scope>
    <source>
        <strain evidence="7 9">OUH 308042</strain>
    </source>
</reference>
<dbReference type="InterPro" id="IPR014027">
    <property type="entry name" value="UDP-Glc/GDP-Man_DH_C"/>
</dbReference>
<gene>
    <name evidence="7" type="ORF">BA92_08485</name>
    <name evidence="6" type="ORF">IE90_14110</name>
</gene>
<dbReference type="EMBL" id="JPIU01000038">
    <property type="protein sequence ID" value="KIO45025.1"/>
    <property type="molecule type" value="Genomic_DNA"/>
</dbReference>
<dbReference type="SMART" id="SM00984">
    <property type="entry name" value="UDPG_MGDP_dh_C"/>
    <property type="match status" value="1"/>
</dbReference>
<feature type="domain" description="UDP-glucose/GDP-mannose dehydrogenase C-terminal" evidence="5">
    <location>
        <begin position="309"/>
        <end position="409"/>
    </location>
</feature>
<evidence type="ECO:0000313" key="6">
    <source>
        <dbReference type="EMBL" id="KIO43315.1"/>
    </source>
</evidence>
<evidence type="ECO:0000259" key="5">
    <source>
        <dbReference type="SMART" id="SM00984"/>
    </source>
</evidence>
<dbReference type="GO" id="GO:0051287">
    <property type="term" value="F:NAD binding"/>
    <property type="evidence" value="ECO:0007669"/>
    <property type="project" value="InterPro"/>
</dbReference>
<reference evidence="6 8" key="2">
    <citation type="submission" date="2014-07" db="EMBL/GenBank/DDBJ databases">
        <title>Porphyromonadaceae bacterium OUH 334697 = ATCC BAA-2682 = DSM 28341 draft genome.</title>
        <authorList>
            <person name="Sydenham T.V."/>
            <person name="Hasman H."/>
            <person name="Justesen U.S."/>
        </authorList>
    </citation>
    <scope>NUCLEOTIDE SEQUENCE [LARGE SCALE GENOMIC DNA]</scope>
    <source>
        <strain evidence="6 8">OUH 334697</strain>
    </source>
</reference>
<evidence type="ECO:0000256" key="3">
    <source>
        <dbReference type="ARBA" id="ARBA00023027"/>
    </source>
</evidence>